<dbReference type="InterPro" id="IPR035965">
    <property type="entry name" value="PAS-like_dom_sf"/>
</dbReference>
<dbReference type="Pfam" id="PF00512">
    <property type="entry name" value="HisKA"/>
    <property type="match status" value="1"/>
</dbReference>
<dbReference type="InterPro" id="IPR004358">
    <property type="entry name" value="Sig_transdc_His_kin-like_C"/>
</dbReference>
<dbReference type="InterPro" id="IPR003594">
    <property type="entry name" value="HATPase_dom"/>
</dbReference>
<reference evidence="9 10" key="1">
    <citation type="submission" date="2024-07" db="EMBL/GenBank/DDBJ databases">
        <title>Description of Labrys sedimenti sp. nov., isolated from a diclofenac-degrading enrichment culture.</title>
        <authorList>
            <person name="Tancsics A."/>
            <person name="Csepanyi A."/>
        </authorList>
    </citation>
    <scope>NUCLEOTIDE SEQUENCE [LARGE SCALE GENOMIC DNA]</scope>
    <source>
        <strain evidence="9 10">LMG 23578</strain>
    </source>
</reference>
<proteinExistence type="predicted"/>
<dbReference type="PANTHER" id="PTHR43047:SF72">
    <property type="entry name" value="OSMOSENSING HISTIDINE PROTEIN KINASE SLN1"/>
    <property type="match status" value="1"/>
</dbReference>
<dbReference type="SUPFAM" id="SSF47384">
    <property type="entry name" value="Homodimeric domain of signal transducing histidine kinase"/>
    <property type="match status" value="1"/>
</dbReference>
<feature type="compositionally biased region" description="Basic and acidic residues" evidence="6">
    <location>
        <begin position="420"/>
        <end position="461"/>
    </location>
</feature>
<dbReference type="NCBIfam" id="TIGR00229">
    <property type="entry name" value="sensory_box"/>
    <property type="match status" value="1"/>
</dbReference>
<dbReference type="InterPro" id="IPR036097">
    <property type="entry name" value="HisK_dim/P_sf"/>
</dbReference>
<dbReference type="EMBL" id="JBFNQD010000007">
    <property type="protein sequence ID" value="MEW9307798.1"/>
    <property type="molecule type" value="Genomic_DNA"/>
</dbReference>
<evidence type="ECO:0000313" key="9">
    <source>
        <dbReference type="EMBL" id="MEW9307798.1"/>
    </source>
</evidence>
<dbReference type="RefSeq" id="WP_367625127.1">
    <property type="nucleotide sequence ID" value="NZ_JBFNQD010000007.1"/>
</dbReference>
<feature type="compositionally biased region" description="Basic and acidic residues" evidence="6">
    <location>
        <begin position="375"/>
        <end position="400"/>
    </location>
</feature>
<comment type="caution">
    <text evidence="9">The sequence shown here is derived from an EMBL/GenBank/DDBJ whole genome shotgun (WGS) entry which is preliminary data.</text>
</comment>
<dbReference type="InterPro" id="IPR000014">
    <property type="entry name" value="PAS"/>
</dbReference>
<dbReference type="Pfam" id="PF02518">
    <property type="entry name" value="HATPase_c"/>
    <property type="match status" value="1"/>
</dbReference>
<feature type="domain" description="PAS" evidence="8">
    <location>
        <begin position="639"/>
        <end position="709"/>
    </location>
</feature>
<dbReference type="CDD" id="cd00082">
    <property type="entry name" value="HisKA"/>
    <property type="match status" value="1"/>
</dbReference>
<evidence type="ECO:0000259" key="8">
    <source>
        <dbReference type="PROSITE" id="PS50112"/>
    </source>
</evidence>
<dbReference type="InterPro" id="IPR013767">
    <property type="entry name" value="PAS_fold"/>
</dbReference>
<dbReference type="PRINTS" id="PR00344">
    <property type="entry name" value="BCTRLSENSOR"/>
</dbReference>
<feature type="domain" description="Histidine kinase" evidence="7">
    <location>
        <begin position="788"/>
        <end position="1006"/>
    </location>
</feature>
<dbReference type="SMART" id="SM00387">
    <property type="entry name" value="HATPase_c"/>
    <property type="match status" value="1"/>
</dbReference>
<dbReference type="Gene3D" id="3.30.565.10">
    <property type="entry name" value="Histidine kinase-like ATPase, C-terminal domain"/>
    <property type="match status" value="1"/>
</dbReference>
<feature type="region of interest" description="Disordered" evidence="6">
    <location>
        <begin position="338"/>
        <end position="474"/>
    </location>
</feature>
<dbReference type="EC" id="2.7.13.3" evidence="2"/>
<name>A0ABV3PQS1_9HYPH</name>
<dbReference type="InterPro" id="IPR003661">
    <property type="entry name" value="HisK_dim/P_dom"/>
</dbReference>
<feature type="compositionally biased region" description="Basic and acidic residues" evidence="6">
    <location>
        <begin position="171"/>
        <end position="182"/>
    </location>
</feature>
<dbReference type="CDD" id="cd00130">
    <property type="entry name" value="PAS"/>
    <property type="match status" value="1"/>
</dbReference>
<sequence>MIEAMLRTALMADQRLQALMDDPRPAFVWHLDGRALAWANRAGAQSLGLLPADILRQQSSPALVSLSPQIAAIARKLPRPGAMRLDRLRLPGMGALDTLSCACRSFDGPEGFLGLLVQSLDLPRGRRQHSWAPPSVADTLPPLPGTEPASISSGESPAAKPFEQSGAWRWVEADGERAEPMRPDAPLSSPPEPVRSQASEPSPVARSKPLRFVFQTDAEGRFVSVSTELAQALGRKAADWTGRRFADIAAAHGLRDTTAITGAFAGQRTWTGLSFLWPDSVARQETPVTLSASPQFQGEGQFVGFRGFGMAGLPRPLSTPVEAEAPPPKATIVWQDADPAEEEEPAPAPVPEEPTFRATAGNTDSNVVRLPNKTVQERPASERPVSERPTSERSPLERHSLTPTERIAFHEIAKALGARIEGERREEPARQEVRPAAEPDHADREKAATASESETRAEKPDTAIPPVEPDPEPAEHAIAPALSADEIRWLEDAASEPEAGPGETVPASAPEPVARPVKLGRLDKVPVALIDRLPIGIFIARGEDLQFANRTMLELLGYPDVEAIRQVGGLDHVFAGSDPVPPGEEANPGVLLKTASGETIAVDGRVQTTHWDGESALLISVRRPLGEVGADKLHAAERRADELQAVLDTATDGVVILDGQGRIVSINRSAEALFGYEQREIIGKDLLLLFAPESHRAAFDYLDSLRSNGVASLLNDGREVIGRVRQGGSVPLFMTIGRLGSERTGEEAKRFCAVLRDVTSFKKAESELTAAKRQAEEASSQKSDFLAKISHEVRTPLNAIIGFAEVMMEERFGPMGNERYRSYARDIHTSGEHVISLVNDLLDLSKIEAGKLDLSFSSVNLNEVVQQSVSLMQPQASRDRIIIRMALAGNLPNVVADGRSMRQIVLNLLSNSIKFTQAGGQAIISTTLSERGEAVLRVRDTGVGMTERELAIAMEPFRQVASTTLGGTGLGLPLTKALVEANRAAFTIQSTKNSGTLVEVTFPSTRVLAE</sequence>
<feature type="region of interest" description="Disordered" evidence="6">
    <location>
        <begin position="127"/>
        <end position="207"/>
    </location>
</feature>
<dbReference type="PROSITE" id="PS50109">
    <property type="entry name" value="HIS_KIN"/>
    <property type="match status" value="1"/>
</dbReference>
<protein>
    <recommendedName>
        <fullName evidence="2">histidine kinase</fullName>
        <ecNumber evidence="2">2.7.13.3</ecNumber>
    </recommendedName>
</protein>
<accession>A0ABV3PQS1</accession>
<evidence type="ECO:0000259" key="7">
    <source>
        <dbReference type="PROSITE" id="PS50109"/>
    </source>
</evidence>
<gene>
    <name evidence="9" type="ORF">ABXS05_19745</name>
</gene>
<comment type="catalytic activity">
    <reaction evidence="1">
        <text>ATP + protein L-histidine = ADP + protein N-phospho-L-histidine.</text>
        <dbReference type="EC" id="2.7.13.3"/>
    </reaction>
</comment>
<evidence type="ECO:0000313" key="10">
    <source>
        <dbReference type="Proteomes" id="UP001555786"/>
    </source>
</evidence>
<evidence type="ECO:0000256" key="5">
    <source>
        <dbReference type="ARBA" id="ARBA00022777"/>
    </source>
</evidence>
<dbReference type="Proteomes" id="UP001555786">
    <property type="component" value="Unassembled WGS sequence"/>
</dbReference>
<keyword evidence="10" id="KW-1185">Reference proteome</keyword>
<dbReference type="InterPro" id="IPR036890">
    <property type="entry name" value="HATPase_C_sf"/>
</dbReference>
<evidence type="ECO:0000256" key="1">
    <source>
        <dbReference type="ARBA" id="ARBA00000085"/>
    </source>
</evidence>
<dbReference type="PROSITE" id="PS50112">
    <property type="entry name" value="PAS"/>
    <property type="match status" value="1"/>
</dbReference>
<dbReference type="Gene3D" id="1.10.287.130">
    <property type="match status" value="1"/>
</dbReference>
<dbReference type="Pfam" id="PF00989">
    <property type="entry name" value="PAS"/>
    <property type="match status" value="1"/>
</dbReference>
<dbReference type="SMART" id="SM00388">
    <property type="entry name" value="HisKA"/>
    <property type="match status" value="1"/>
</dbReference>
<evidence type="ECO:0000256" key="4">
    <source>
        <dbReference type="ARBA" id="ARBA00022679"/>
    </source>
</evidence>
<organism evidence="9 10">
    <name type="scientific">Labrys neptuniae</name>
    <dbReference type="NCBI Taxonomy" id="376174"/>
    <lineage>
        <taxon>Bacteria</taxon>
        <taxon>Pseudomonadati</taxon>
        <taxon>Pseudomonadota</taxon>
        <taxon>Alphaproteobacteria</taxon>
        <taxon>Hyphomicrobiales</taxon>
        <taxon>Xanthobacteraceae</taxon>
        <taxon>Labrys</taxon>
    </lineage>
</organism>
<keyword evidence="4" id="KW-0808">Transferase</keyword>
<dbReference type="SUPFAM" id="SSF55785">
    <property type="entry name" value="PYP-like sensor domain (PAS domain)"/>
    <property type="match status" value="2"/>
</dbReference>
<dbReference type="InterPro" id="IPR005467">
    <property type="entry name" value="His_kinase_dom"/>
</dbReference>
<dbReference type="Pfam" id="PF13188">
    <property type="entry name" value="PAS_8"/>
    <property type="match status" value="1"/>
</dbReference>
<dbReference type="Gene3D" id="3.30.450.20">
    <property type="entry name" value="PAS domain"/>
    <property type="match status" value="2"/>
</dbReference>
<evidence type="ECO:0000256" key="2">
    <source>
        <dbReference type="ARBA" id="ARBA00012438"/>
    </source>
</evidence>
<keyword evidence="3" id="KW-0597">Phosphoprotein</keyword>
<dbReference type="SUPFAM" id="SSF55874">
    <property type="entry name" value="ATPase domain of HSP90 chaperone/DNA topoisomerase II/histidine kinase"/>
    <property type="match status" value="1"/>
</dbReference>
<dbReference type="PANTHER" id="PTHR43047">
    <property type="entry name" value="TWO-COMPONENT HISTIDINE PROTEIN KINASE"/>
    <property type="match status" value="1"/>
</dbReference>
<keyword evidence="5" id="KW-0418">Kinase</keyword>
<evidence type="ECO:0000256" key="6">
    <source>
        <dbReference type="SAM" id="MobiDB-lite"/>
    </source>
</evidence>
<dbReference type="SMART" id="SM00091">
    <property type="entry name" value="PAS"/>
    <property type="match status" value="2"/>
</dbReference>
<evidence type="ECO:0000256" key="3">
    <source>
        <dbReference type="ARBA" id="ARBA00022553"/>
    </source>
</evidence>